<feature type="region of interest" description="Disordered" evidence="2">
    <location>
        <begin position="137"/>
        <end position="175"/>
    </location>
</feature>
<feature type="compositionally biased region" description="Low complexity" evidence="2">
    <location>
        <begin position="788"/>
        <end position="804"/>
    </location>
</feature>
<reference evidence="4 5" key="1">
    <citation type="submission" date="2014-05" db="EMBL/GenBank/DDBJ databases">
        <title>Draft genome sequence of a rare smut relative, Tilletiaria anomala UBC 951.</title>
        <authorList>
            <consortium name="DOE Joint Genome Institute"/>
            <person name="Toome M."/>
            <person name="Kuo A."/>
            <person name="Henrissat B."/>
            <person name="Lipzen A."/>
            <person name="Tritt A."/>
            <person name="Yoshinaga Y."/>
            <person name="Zane M."/>
            <person name="Barry K."/>
            <person name="Grigoriev I.V."/>
            <person name="Spatafora J.W."/>
            <person name="Aimea M.C."/>
        </authorList>
    </citation>
    <scope>NUCLEOTIDE SEQUENCE [LARGE SCALE GENOMIC DNA]</scope>
    <source>
        <strain evidence="4 5">UBC 951</strain>
    </source>
</reference>
<feature type="compositionally biased region" description="Polar residues" evidence="2">
    <location>
        <begin position="995"/>
        <end position="1008"/>
    </location>
</feature>
<feature type="region of interest" description="Disordered" evidence="2">
    <location>
        <begin position="937"/>
        <end position="958"/>
    </location>
</feature>
<dbReference type="STRING" id="1037660.A0A066WRG4"/>
<dbReference type="Gene3D" id="1.10.8.270">
    <property type="entry name" value="putative rabgap domain of human tbc1 domain family member 14 like domains"/>
    <property type="match status" value="1"/>
</dbReference>
<dbReference type="Gene3D" id="1.10.472.80">
    <property type="entry name" value="Ypt/Rab-GAP domain of gyp1p, domain 3"/>
    <property type="match status" value="1"/>
</dbReference>
<dbReference type="PROSITE" id="PS50086">
    <property type="entry name" value="TBC_RABGAP"/>
    <property type="match status" value="1"/>
</dbReference>
<dbReference type="Proteomes" id="UP000027361">
    <property type="component" value="Unassembled WGS sequence"/>
</dbReference>
<feature type="domain" description="Rab-GAP TBC" evidence="3">
    <location>
        <begin position="309"/>
        <end position="593"/>
    </location>
</feature>
<feature type="region of interest" description="Disordered" evidence="2">
    <location>
        <begin position="427"/>
        <end position="454"/>
    </location>
</feature>
<feature type="compositionally biased region" description="Polar residues" evidence="2">
    <location>
        <begin position="1100"/>
        <end position="1113"/>
    </location>
</feature>
<dbReference type="EMBL" id="JMSN01000003">
    <property type="protein sequence ID" value="KDN53255.1"/>
    <property type="molecule type" value="Genomic_DNA"/>
</dbReference>
<comment type="caution">
    <text evidence="4">The sequence shown here is derived from an EMBL/GenBank/DDBJ whole genome shotgun (WGS) entry which is preliminary data.</text>
</comment>
<accession>A0A066WRG4</accession>
<dbReference type="GeneID" id="25267973"/>
<feature type="region of interest" description="Disordered" evidence="2">
    <location>
        <begin position="207"/>
        <end position="251"/>
    </location>
</feature>
<dbReference type="HOGENOM" id="CLU_274187_0_0_1"/>
<dbReference type="AlphaFoldDB" id="A0A066WRG4"/>
<dbReference type="InterPro" id="IPR035969">
    <property type="entry name" value="Rab-GAP_TBC_sf"/>
</dbReference>
<gene>
    <name evidence="4" type="ORF">K437DRAFT_96634</name>
</gene>
<evidence type="ECO:0000256" key="2">
    <source>
        <dbReference type="SAM" id="MobiDB-lite"/>
    </source>
</evidence>
<feature type="region of interest" description="Disordered" evidence="2">
    <location>
        <begin position="727"/>
        <end position="751"/>
    </location>
</feature>
<evidence type="ECO:0000313" key="4">
    <source>
        <dbReference type="EMBL" id="KDN53255.1"/>
    </source>
</evidence>
<sequence length="1170" mass="124849">MNAAGFSTGSGPSSGSNMLIEDDAARQTREAALFERFQQVFSRATLPSQQRDAKSRWTSRHLPTLNQLRSDGVNGEIQLHDGRLRSLYWKLYFDHLPLLKESKNGDPLSPTPEQSGSSWSHTSTSAWSDTSLLLAPTASGRTSSPFDDAPSPNASSTSFPTAPAPPPLGRPSSWSRRNHRLLSSWQQQWLVTIAKERTHYAQLRRHLLSNPGNPTSVGPENDGNDNYEQGGAASRQRGQLQGDVGLHPRSPHPESLTPKAAYMGFDRFDLQQQQRLTAGDGGPAVNHAFGGHSSQQPSSPMCSDLSINNPLSLASSNPWKRHFTSMELLATIEADVKRTFPDVSLFSCASDEADDDQTNTELAAEGGGYAAEEQAIRQAVRKGLTNALFVWCCIHQDVGYRQGMHELAATCYYARWKDRMRVLTKNDITGTTSASRRRTDSLPPHSNGSNISEDAALGAKKDAAVDEFLRTMLDEAFVEHDAYALFNSLMLGAKTWYDWRQPSSPTLSGPASSDSSSSSTSPSVLGTTAAPIVLKAERIFSLLRAVDPALASHLSELGIEPQLFALRWVRLLFTREFPLEEALEMWDGILAYDGLLDGIDDGPELGEHHSVTGQSGREGGADGKRMLVLVDHVCVAMLLRIRAHLLAGGYSSALQKLLRYPALPQPKLSDMSAPGAAADADEEREPGQHTGLLVRQAITIRATPNPTTGVQVVIQNRDKLGIDMVVEPSNDDTSPQLQRCVRPGGRPSAARTVASGRTFGQRPGLGAGMFGGPLRVQEAPTAGAARHSSTPQQQQLQPTFPFSPTTYFPEGISDLAKGLYERSDALGINRAVGNAMSNVNRAVNAYTAAGTGRGHTRPGGDGFPPLVDDIASRRLKTLGKNPADANAAISALHQSNQSSGSDANALSAELSALKGANKAMGIAIASCVETLELRWKNGPGPLPRAEERMTTSGSENLTQDDISTLMSITALKHIRDVLLGTAKEYDPAILGSAAADTTTQPKSETGPNSAPAPAPKPTSNKQFSAAPPIDAGLAPGTPSTGLPRVPMSSQQSSPGLVSGTDISVRLPNALEQNRRGSSNYVQNATTCSLLPSSVPSMAAQSSLPSLTRSQSPLASPEEPLTAASFTSARSMQSVLDSGVETLIVETGPLGRQPNNPHPPGMLVSDPLGVI</sequence>
<dbReference type="GO" id="GO:0005096">
    <property type="term" value="F:GTPase activator activity"/>
    <property type="evidence" value="ECO:0007669"/>
    <property type="project" value="UniProtKB-KW"/>
</dbReference>
<dbReference type="InterPro" id="IPR000195">
    <property type="entry name" value="Rab-GAP-TBC_dom"/>
</dbReference>
<keyword evidence="5" id="KW-1185">Reference proteome</keyword>
<dbReference type="PANTHER" id="PTHR22957:SF337">
    <property type="entry name" value="TBC1 DOMAIN FAMILY MEMBER 5"/>
    <property type="match status" value="1"/>
</dbReference>
<dbReference type="InParanoid" id="A0A066WRG4"/>
<dbReference type="RefSeq" id="XP_013246094.1">
    <property type="nucleotide sequence ID" value="XM_013390640.1"/>
</dbReference>
<feature type="region of interest" description="Disordered" evidence="2">
    <location>
        <begin position="849"/>
        <end position="868"/>
    </location>
</feature>
<evidence type="ECO:0000256" key="1">
    <source>
        <dbReference type="ARBA" id="ARBA00022468"/>
    </source>
</evidence>
<keyword evidence="1" id="KW-0343">GTPase activation</keyword>
<dbReference type="OrthoDB" id="27140at2759"/>
<organism evidence="4 5">
    <name type="scientific">Tilletiaria anomala (strain ATCC 24038 / CBS 436.72 / UBC 951)</name>
    <dbReference type="NCBI Taxonomy" id="1037660"/>
    <lineage>
        <taxon>Eukaryota</taxon>
        <taxon>Fungi</taxon>
        <taxon>Dikarya</taxon>
        <taxon>Basidiomycota</taxon>
        <taxon>Ustilaginomycotina</taxon>
        <taxon>Exobasidiomycetes</taxon>
        <taxon>Georgefischeriales</taxon>
        <taxon>Tilletiariaceae</taxon>
        <taxon>Tilletiaria</taxon>
    </lineage>
</organism>
<feature type="region of interest" description="Disordered" evidence="2">
    <location>
        <begin position="1147"/>
        <end position="1170"/>
    </location>
</feature>
<dbReference type="SUPFAM" id="SSF47923">
    <property type="entry name" value="Ypt/Rab-GAP domain of gyp1p"/>
    <property type="match status" value="2"/>
</dbReference>
<protein>
    <submittedName>
        <fullName evidence="4">RabGAP/TBC</fullName>
    </submittedName>
</protein>
<feature type="compositionally biased region" description="Gly residues" evidence="2">
    <location>
        <begin position="851"/>
        <end position="862"/>
    </location>
</feature>
<dbReference type="Pfam" id="PF00566">
    <property type="entry name" value="RabGAP-TBC"/>
    <property type="match status" value="1"/>
</dbReference>
<dbReference type="PANTHER" id="PTHR22957">
    <property type="entry name" value="TBC1 DOMAIN FAMILY MEMBER GTPASE-ACTIVATING PROTEIN"/>
    <property type="match status" value="1"/>
</dbReference>
<feature type="region of interest" description="Disordered" evidence="2">
    <location>
        <begin position="992"/>
        <end position="1061"/>
    </location>
</feature>
<feature type="region of interest" description="Disordered" evidence="2">
    <location>
        <begin position="779"/>
        <end position="804"/>
    </location>
</feature>
<proteinExistence type="predicted"/>
<feature type="compositionally biased region" description="Low complexity" evidence="2">
    <location>
        <begin position="149"/>
        <end position="161"/>
    </location>
</feature>
<name>A0A066WRG4_TILAU</name>
<feature type="region of interest" description="Disordered" evidence="2">
    <location>
        <begin position="102"/>
        <end position="123"/>
    </location>
</feature>
<evidence type="ECO:0000259" key="3">
    <source>
        <dbReference type="PROSITE" id="PS50086"/>
    </source>
</evidence>
<evidence type="ECO:0000313" key="5">
    <source>
        <dbReference type="Proteomes" id="UP000027361"/>
    </source>
</evidence>
<dbReference type="SMART" id="SM00164">
    <property type="entry name" value="TBC"/>
    <property type="match status" value="1"/>
</dbReference>
<feature type="region of interest" description="Disordered" evidence="2">
    <location>
        <begin position="1100"/>
        <end position="1121"/>
    </location>
</feature>